<dbReference type="PANTHER" id="PTHR12941">
    <property type="entry name" value="ER MEMBRANE PROTEIN COMPLEX"/>
    <property type="match status" value="1"/>
</dbReference>
<dbReference type="AlphaFoldDB" id="A0AAF0EIV6"/>
<evidence type="ECO:0008006" key="3">
    <source>
        <dbReference type="Google" id="ProtNLM"/>
    </source>
</evidence>
<name>A0AAF0EIV6_9BASI</name>
<gene>
    <name evidence="1" type="ORF">MNAN1_001319</name>
</gene>
<dbReference type="PANTHER" id="PTHR12941:SF10">
    <property type="entry name" value="ER MEMBRANE PROTEIN COMPLEX SUBUNIT 8_9 HOMOLOG"/>
    <property type="match status" value="1"/>
</dbReference>
<organism evidence="1 2">
    <name type="scientific">Malassezia nana</name>
    <dbReference type="NCBI Taxonomy" id="180528"/>
    <lineage>
        <taxon>Eukaryota</taxon>
        <taxon>Fungi</taxon>
        <taxon>Dikarya</taxon>
        <taxon>Basidiomycota</taxon>
        <taxon>Ustilaginomycotina</taxon>
        <taxon>Malasseziomycetes</taxon>
        <taxon>Malasseziales</taxon>
        <taxon>Malasseziaceae</taxon>
        <taxon>Malassezia</taxon>
    </lineage>
</organism>
<proteinExistence type="predicted"/>
<keyword evidence="2" id="KW-1185">Reference proteome</keyword>
<dbReference type="CDD" id="cd08060">
    <property type="entry name" value="MPN_UPF0172"/>
    <property type="match status" value="1"/>
</dbReference>
<dbReference type="Proteomes" id="UP001213623">
    <property type="component" value="Chromosome 2"/>
</dbReference>
<evidence type="ECO:0000313" key="1">
    <source>
        <dbReference type="EMBL" id="WFD26338.1"/>
    </source>
</evidence>
<evidence type="ECO:0000313" key="2">
    <source>
        <dbReference type="Proteomes" id="UP001213623"/>
    </source>
</evidence>
<dbReference type="Pfam" id="PF03665">
    <property type="entry name" value="UPF0172"/>
    <property type="match status" value="1"/>
</dbReference>
<sequence length="190" mass="20635">MAGSEGPKRAQLSAHAYKKLVYHAAKYPAYTCVGVLVGTVGDTWDVTDVVPLAHHWTTLSPITEAGLALVEAHLATSPNKILGVYEVPERLEQKSVSPTTTALAQKLAQKFAKPSLLLMVHGDKLLDKPLRAALSASTQRHDVQVHVTETDTLVQQLESDIDSGKWAALADWDDHLENTTLDWLDNAPVA</sequence>
<reference evidence="1" key="1">
    <citation type="submission" date="2023-03" db="EMBL/GenBank/DDBJ databases">
        <title>Mating type loci evolution in Malassezia.</title>
        <authorList>
            <person name="Coelho M.A."/>
        </authorList>
    </citation>
    <scope>NUCLEOTIDE SEQUENCE</scope>
    <source>
        <strain evidence="1">CBS 9557</strain>
    </source>
</reference>
<protein>
    <recommendedName>
        <fullName evidence="3">MPN domain-containing protein</fullName>
    </recommendedName>
</protein>
<dbReference type="InterPro" id="IPR005366">
    <property type="entry name" value="EMC8/9"/>
</dbReference>
<dbReference type="EMBL" id="CP119893">
    <property type="protein sequence ID" value="WFD26338.1"/>
    <property type="molecule type" value="Genomic_DNA"/>
</dbReference>
<accession>A0AAF0EIV6</accession>
<dbReference type="GO" id="GO:0072546">
    <property type="term" value="C:EMC complex"/>
    <property type="evidence" value="ECO:0007669"/>
    <property type="project" value="InterPro"/>
</dbReference>